<keyword evidence="8" id="KW-0645">Protease</keyword>
<dbReference type="InterPro" id="IPR010201">
    <property type="entry name" value="HflK"/>
</dbReference>
<comment type="function">
    <text evidence="5">HflC and HflK could encode or regulate a protease.</text>
</comment>
<comment type="subcellular location">
    <subcellularLocation>
        <location evidence="1 5">Membrane</location>
    </subcellularLocation>
</comment>
<evidence type="ECO:0000256" key="3">
    <source>
        <dbReference type="ARBA" id="ARBA00022989"/>
    </source>
</evidence>
<comment type="subunit">
    <text evidence="5">HflC and HflK may interact to form a multimeric complex.</text>
</comment>
<dbReference type="Pfam" id="PF01145">
    <property type="entry name" value="Band_7"/>
    <property type="match status" value="1"/>
</dbReference>
<evidence type="ECO:0000313" key="8">
    <source>
        <dbReference type="EMBL" id="MBU8874164.1"/>
    </source>
</evidence>
<feature type="compositionally biased region" description="Pro residues" evidence="6">
    <location>
        <begin position="392"/>
        <end position="407"/>
    </location>
</feature>
<dbReference type="CDD" id="cd03404">
    <property type="entry name" value="SPFH_HflK"/>
    <property type="match status" value="1"/>
</dbReference>
<feature type="transmembrane region" description="Helical" evidence="5">
    <location>
        <begin position="75"/>
        <end position="97"/>
    </location>
</feature>
<dbReference type="GO" id="GO:0006508">
    <property type="term" value="P:proteolysis"/>
    <property type="evidence" value="ECO:0007669"/>
    <property type="project" value="UniProtKB-KW"/>
</dbReference>
<feature type="compositionally biased region" description="Gly residues" evidence="6">
    <location>
        <begin position="1"/>
        <end position="47"/>
    </location>
</feature>
<reference evidence="8 9" key="1">
    <citation type="submission" date="2021-06" db="EMBL/GenBank/DDBJ databases">
        <authorList>
            <person name="Lee D.H."/>
        </authorList>
    </citation>
    <scope>NUCLEOTIDE SEQUENCE [LARGE SCALE GENOMIC DNA]</scope>
    <source>
        <strain evidence="8 9">MMS21-HV4-11</strain>
    </source>
</reference>
<dbReference type="SMART" id="SM00244">
    <property type="entry name" value="PHB"/>
    <property type="match status" value="1"/>
</dbReference>
<organism evidence="8 9">
    <name type="scientific">Reyranella humidisoli</name>
    <dbReference type="NCBI Taxonomy" id="2849149"/>
    <lineage>
        <taxon>Bacteria</taxon>
        <taxon>Pseudomonadati</taxon>
        <taxon>Pseudomonadota</taxon>
        <taxon>Alphaproteobacteria</taxon>
        <taxon>Hyphomicrobiales</taxon>
        <taxon>Reyranellaceae</taxon>
        <taxon>Reyranella</taxon>
    </lineage>
</organism>
<proteinExistence type="inferred from homology"/>
<dbReference type="NCBIfam" id="TIGR01933">
    <property type="entry name" value="hflK"/>
    <property type="match status" value="1"/>
</dbReference>
<comment type="caution">
    <text evidence="8">The sequence shown here is derived from an EMBL/GenBank/DDBJ whole genome shotgun (WGS) entry which is preliminary data.</text>
</comment>
<keyword evidence="2 5" id="KW-0812">Transmembrane</keyword>
<dbReference type="EMBL" id="JAHOPB010000001">
    <property type="protein sequence ID" value="MBU8874164.1"/>
    <property type="molecule type" value="Genomic_DNA"/>
</dbReference>
<protein>
    <recommendedName>
        <fullName evidence="5">Protein HflK</fullName>
    </recommendedName>
</protein>
<dbReference type="InterPro" id="IPR001107">
    <property type="entry name" value="Band_7"/>
</dbReference>
<evidence type="ECO:0000256" key="1">
    <source>
        <dbReference type="ARBA" id="ARBA00004370"/>
    </source>
</evidence>
<evidence type="ECO:0000256" key="6">
    <source>
        <dbReference type="SAM" id="MobiDB-lite"/>
    </source>
</evidence>
<feature type="region of interest" description="Disordered" evidence="6">
    <location>
        <begin position="1"/>
        <end position="55"/>
    </location>
</feature>
<evidence type="ECO:0000259" key="7">
    <source>
        <dbReference type="SMART" id="SM00244"/>
    </source>
</evidence>
<keyword evidence="3 5" id="KW-1133">Transmembrane helix</keyword>
<sequence>MAWNNNGGGPWGGGGGGGGSGGGGGPWGGGGGGGNRGGGGGGGGGPFGSRRPPDMEDVIRKGQERLKNLMPGGFGTYKGIALVVLGALVIWLATGFFRVQPNQQAIQLVFGKPYGKPVEPGLHYNLPAPIGNVVVVNVQDQRRTVLGSRGAQASTPYTRGPRPTSTENLMLTGDENIVDIEFAVLWQIKDVFKYAFDVRNPEENVRSGAEAAMREVIGKSNLQYAQTEGRSRIEQDTKDLLQGILDEYGLGVRISQIQLLRVDPPQEVIAAFRDVQAARADKEKLINEGNTYRNQQLPRAKGEAESIVQRSEAYKAEIVARASGDAQRFDQVYEQWAKAKDITTERLYLDTMEEVLRNVNKVLVDKGTTNNGGVLPYLPLPELRSGQTPGVGPQPRPAPQPLPGATR</sequence>
<feature type="region of interest" description="Disordered" evidence="6">
    <location>
        <begin position="368"/>
        <end position="407"/>
    </location>
</feature>
<keyword evidence="4 5" id="KW-0472">Membrane</keyword>
<dbReference type="GO" id="GO:0008233">
    <property type="term" value="F:peptidase activity"/>
    <property type="evidence" value="ECO:0007669"/>
    <property type="project" value="UniProtKB-KW"/>
</dbReference>
<keyword evidence="9" id="KW-1185">Reference proteome</keyword>
<gene>
    <name evidence="8" type="primary">hflK</name>
    <name evidence="8" type="ORF">KQ910_10345</name>
</gene>
<dbReference type="PANTHER" id="PTHR43327">
    <property type="entry name" value="STOMATIN-LIKE PROTEIN 2, MITOCHONDRIAL"/>
    <property type="match status" value="1"/>
</dbReference>
<evidence type="ECO:0000256" key="5">
    <source>
        <dbReference type="RuleBase" id="RU364113"/>
    </source>
</evidence>
<dbReference type="RefSeq" id="WP_216959213.1">
    <property type="nucleotide sequence ID" value="NZ_JAHOPB010000001.1"/>
</dbReference>
<name>A0ABS6IHV3_9HYPH</name>
<comment type="similarity">
    <text evidence="5">Belongs to the band 7/mec-2 family. HflK subfamily.</text>
</comment>
<keyword evidence="8" id="KW-0378">Hydrolase</keyword>
<dbReference type="Proteomes" id="UP000727907">
    <property type="component" value="Unassembled WGS sequence"/>
</dbReference>
<evidence type="ECO:0000256" key="4">
    <source>
        <dbReference type="ARBA" id="ARBA00023136"/>
    </source>
</evidence>
<dbReference type="PANTHER" id="PTHR43327:SF2">
    <property type="entry name" value="MODULATOR OF FTSH PROTEASE HFLK"/>
    <property type="match status" value="1"/>
</dbReference>
<evidence type="ECO:0000256" key="2">
    <source>
        <dbReference type="ARBA" id="ARBA00022692"/>
    </source>
</evidence>
<accession>A0ABS6IHV3</accession>
<evidence type="ECO:0000313" key="9">
    <source>
        <dbReference type="Proteomes" id="UP000727907"/>
    </source>
</evidence>
<dbReference type="InterPro" id="IPR050710">
    <property type="entry name" value="Band7/mec-2_domain"/>
</dbReference>
<feature type="domain" description="Band 7" evidence="7">
    <location>
        <begin position="94"/>
        <end position="276"/>
    </location>
</feature>